<reference evidence="1 2" key="1">
    <citation type="submission" date="2024-10" db="EMBL/GenBank/DDBJ databases">
        <authorList>
            <person name="Topkara A.R."/>
            <person name="Saygin H."/>
        </authorList>
    </citation>
    <scope>NUCLEOTIDE SEQUENCE [LARGE SCALE GENOMIC DNA]</scope>
    <source>
        <strain evidence="1 2">M3C6</strain>
    </source>
</reference>
<dbReference type="EMBL" id="JBICRM010000018">
    <property type="protein sequence ID" value="MFG1707042.1"/>
    <property type="molecule type" value="Genomic_DNA"/>
</dbReference>
<evidence type="ECO:0000313" key="1">
    <source>
        <dbReference type="EMBL" id="MFG1707042.1"/>
    </source>
</evidence>
<accession>A0ABW7AI49</accession>
<protein>
    <recommendedName>
        <fullName evidence="3">D-isomer specific 2-hydroxyacid dehydrogenase NAD-binding domain-containing protein</fullName>
    </recommendedName>
</protein>
<organism evidence="1 2">
    <name type="scientific">Nonomuraea marmarensis</name>
    <dbReference type="NCBI Taxonomy" id="3351344"/>
    <lineage>
        <taxon>Bacteria</taxon>
        <taxon>Bacillati</taxon>
        <taxon>Actinomycetota</taxon>
        <taxon>Actinomycetes</taxon>
        <taxon>Streptosporangiales</taxon>
        <taxon>Streptosporangiaceae</taxon>
        <taxon>Nonomuraea</taxon>
    </lineage>
</organism>
<evidence type="ECO:0008006" key="3">
    <source>
        <dbReference type="Google" id="ProtNLM"/>
    </source>
</evidence>
<dbReference type="RefSeq" id="WP_393170423.1">
    <property type="nucleotide sequence ID" value="NZ_JBICRM010000018.1"/>
</dbReference>
<dbReference type="Gene3D" id="3.40.50.720">
    <property type="entry name" value="NAD(P)-binding Rossmann-like Domain"/>
    <property type="match status" value="2"/>
</dbReference>
<evidence type="ECO:0000313" key="2">
    <source>
        <dbReference type="Proteomes" id="UP001603978"/>
    </source>
</evidence>
<keyword evidence="2" id="KW-1185">Reference proteome</keyword>
<gene>
    <name evidence="1" type="ORF">ACFLIM_27995</name>
</gene>
<sequence length="65" mass="6882">MSSGTTSAWFGGRAGIGNPLRGAPNTVLLPHLGYVTEAGYRSMYKQVVEDVAAWRAGSPMRVLTA</sequence>
<name>A0ABW7AI49_9ACTN</name>
<comment type="caution">
    <text evidence="1">The sequence shown here is derived from an EMBL/GenBank/DDBJ whole genome shotgun (WGS) entry which is preliminary data.</text>
</comment>
<dbReference type="Proteomes" id="UP001603978">
    <property type="component" value="Unassembled WGS sequence"/>
</dbReference>
<proteinExistence type="predicted"/>